<dbReference type="Pfam" id="PF01292">
    <property type="entry name" value="Ni_hydr_CYTB"/>
    <property type="match status" value="1"/>
</dbReference>
<evidence type="ECO:0000256" key="10">
    <source>
        <dbReference type="ARBA" id="ARBA00023004"/>
    </source>
</evidence>
<keyword evidence="7" id="KW-0479">Metal-binding</keyword>
<feature type="transmembrane region" description="Helical" evidence="13">
    <location>
        <begin position="139"/>
        <end position="160"/>
    </location>
</feature>
<comment type="cofactor">
    <cofactor evidence="1">
        <name>heme b</name>
        <dbReference type="ChEBI" id="CHEBI:60344"/>
    </cofactor>
</comment>
<dbReference type="InterPro" id="IPR016174">
    <property type="entry name" value="Di-haem_cyt_TM"/>
</dbReference>
<keyword evidence="5" id="KW-0349">Heme</keyword>
<evidence type="ECO:0000256" key="6">
    <source>
        <dbReference type="ARBA" id="ARBA00022692"/>
    </source>
</evidence>
<protein>
    <recommendedName>
        <fullName evidence="14">Cytochrome b561 bacterial/Ni-hydrogenase domain-containing protein</fullName>
    </recommendedName>
</protein>
<comment type="similarity">
    <text evidence="12">Belongs to the cytochrome b561 family.</text>
</comment>
<evidence type="ECO:0000256" key="11">
    <source>
        <dbReference type="ARBA" id="ARBA00023136"/>
    </source>
</evidence>
<dbReference type="GO" id="GO:0005886">
    <property type="term" value="C:plasma membrane"/>
    <property type="evidence" value="ECO:0007669"/>
    <property type="project" value="UniProtKB-SubCell"/>
</dbReference>
<dbReference type="EMBL" id="LODL01000019">
    <property type="protein sequence ID" value="KXB30885.1"/>
    <property type="molecule type" value="Genomic_DNA"/>
</dbReference>
<evidence type="ECO:0000256" key="9">
    <source>
        <dbReference type="ARBA" id="ARBA00022989"/>
    </source>
</evidence>
<keyword evidence="4" id="KW-1003">Cell membrane</keyword>
<dbReference type="AlphaFoldDB" id="A0A133XIW0"/>
<feature type="transmembrane region" description="Helical" evidence="13">
    <location>
        <begin position="46"/>
        <end position="64"/>
    </location>
</feature>
<feature type="domain" description="Cytochrome b561 bacterial/Ni-hydrogenase" evidence="14">
    <location>
        <begin position="5"/>
        <end position="172"/>
    </location>
</feature>
<proteinExistence type="inferred from homology"/>
<evidence type="ECO:0000256" key="2">
    <source>
        <dbReference type="ARBA" id="ARBA00004651"/>
    </source>
</evidence>
<dbReference type="InterPro" id="IPR052168">
    <property type="entry name" value="Cytochrome_b561_oxidase"/>
</dbReference>
<gene>
    <name evidence="15" type="ORF">AT959_09205</name>
</gene>
<dbReference type="RefSeq" id="WP_066882681.1">
    <property type="nucleotide sequence ID" value="NZ_LODL01000019.1"/>
</dbReference>
<comment type="subcellular location">
    <subcellularLocation>
        <location evidence="2">Cell membrane</location>
        <topology evidence="2">Multi-pass membrane protein</topology>
    </subcellularLocation>
</comment>
<feature type="transmembrane region" description="Helical" evidence="13">
    <location>
        <begin position="7"/>
        <end position="26"/>
    </location>
</feature>
<dbReference type="Proteomes" id="UP000070186">
    <property type="component" value="Unassembled WGS sequence"/>
</dbReference>
<evidence type="ECO:0000259" key="14">
    <source>
        <dbReference type="Pfam" id="PF01292"/>
    </source>
</evidence>
<feature type="transmembrane region" description="Helical" evidence="13">
    <location>
        <begin position="85"/>
        <end position="104"/>
    </location>
</feature>
<dbReference type="GO" id="GO:0020037">
    <property type="term" value="F:heme binding"/>
    <property type="evidence" value="ECO:0007669"/>
    <property type="project" value="TreeGrafter"/>
</dbReference>
<dbReference type="PANTHER" id="PTHR30529:SF1">
    <property type="entry name" value="CYTOCHROME B561 HOMOLOG 2"/>
    <property type="match status" value="1"/>
</dbReference>
<dbReference type="STRING" id="281362.AT959_09205"/>
<dbReference type="InterPro" id="IPR011577">
    <property type="entry name" value="Cyt_b561_bac/Ni-Hgenase"/>
</dbReference>
<keyword evidence="16" id="KW-1185">Reference proteome</keyword>
<comment type="caution">
    <text evidence="15">The sequence shown here is derived from an EMBL/GenBank/DDBJ whole genome shotgun (WGS) entry which is preliminary data.</text>
</comment>
<evidence type="ECO:0000256" key="7">
    <source>
        <dbReference type="ARBA" id="ARBA00022723"/>
    </source>
</evidence>
<organism evidence="15 16">
    <name type="scientific">Dechloromonas denitrificans</name>
    <dbReference type="NCBI Taxonomy" id="281362"/>
    <lineage>
        <taxon>Bacteria</taxon>
        <taxon>Pseudomonadati</taxon>
        <taxon>Pseudomonadota</taxon>
        <taxon>Betaproteobacteria</taxon>
        <taxon>Rhodocyclales</taxon>
        <taxon>Azonexaceae</taxon>
        <taxon>Dechloromonas</taxon>
    </lineage>
</organism>
<dbReference type="GO" id="GO:0022904">
    <property type="term" value="P:respiratory electron transport chain"/>
    <property type="evidence" value="ECO:0007669"/>
    <property type="project" value="InterPro"/>
</dbReference>
<name>A0A133XIW0_9RHOO</name>
<evidence type="ECO:0000256" key="1">
    <source>
        <dbReference type="ARBA" id="ARBA00001970"/>
    </source>
</evidence>
<evidence type="ECO:0000256" key="12">
    <source>
        <dbReference type="ARBA" id="ARBA00037975"/>
    </source>
</evidence>
<evidence type="ECO:0000256" key="8">
    <source>
        <dbReference type="ARBA" id="ARBA00022982"/>
    </source>
</evidence>
<keyword evidence="11 13" id="KW-0472">Membrane</keyword>
<evidence type="ECO:0000313" key="16">
    <source>
        <dbReference type="Proteomes" id="UP000070186"/>
    </source>
</evidence>
<dbReference type="GO" id="GO:0046872">
    <property type="term" value="F:metal ion binding"/>
    <property type="evidence" value="ECO:0007669"/>
    <property type="project" value="UniProtKB-KW"/>
</dbReference>
<keyword evidence="8" id="KW-0249">Electron transport</keyword>
<evidence type="ECO:0000256" key="4">
    <source>
        <dbReference type="ARBA" id="ARBA00022475"/>
    </source>
</evidence>
<dbReference type="PANTHER" id="PTHR30529">
    <property type="entry name" value="CYTOCHROME B561"/>
    <property type="match status" value="1"/>
</dbReference>
<accession>A0A133XIW0</accession>
<evidence type="ECO:0000256" key="3">
    <source>
        <dbReference type="ARBA" id="ARBA00022448"/>
    </source>
</evidence>
<evidence type="ECO:0000256" key="5">
    <source>
        <dbReference type="ARBA" id="ARBA00022617"/>
    </source>
</evidence>
<keyword evidence="6 13" id="KW-0812">Transmembrane</keyword>
<dbReference type="GO" id="GO:0009055">
    <property type="term" value="F:electron transfer activity"/>
    <property type="evidence" value="ECO:0007669"/>
    <property type="project" value="InterPro"/>
</dbReference>
<keyword evidence="10" id="KW-0408">Iron</keyword>
<dbReference type="SUPFAM" id="SSF81342">
    <property type="entry name" value="Transmembrane di-heme cytochromes"/>
    <property type="match status" value="1"/>
</dbReference>
<sequence>MNNARYSLPAIILHWGMAVIVCWLLWRGWTMIDLPKGAERTAAYSLHKSFGLLVLLLLAIRLAWRRRQPPPPLTVSGWEAKLAHLTHHALYAFLLLAPLAGYLASSFSTYPLKFFGLEVLKLGWPDEGLNGVFKLLHVAAAWGGAGLIVLHVAGAAKHAIQGDGSLRRMLPGRLFRN</sequence>
<keyword evidence="3" id="KW-0813">Transport</keyword>
<evidence type="ECO:0000256" key="13">
    <source>
        <dbReference type="SAM" id="Phobius"/>
    </source>
</evidence>
<dbReference type="Gene3D" id="1.20.950.20">
    <property type="entry name" value="Transmembrane di-heme cytochromes, Chain C"/>
    <property type="match status" value="1"/>
</dbReference>
<evidence type="ECO:0000313" key="15">
    <source>
        <dbReference type="EMBL" id="KXB30885.1"/>
    </source>
</evidence>
<reference evidence="15 16" key="1">
    <citation type="submission" date="2015-12" db="EMBL/GenBank/DDBJ databases">
        <title>Nitrous oxide reduction kinetics distinguish bacteria harboring typical versus atypical NosZ.</title>
        <authorList>
            <person name="Yoon S."/>
            <person name="Nissen S."/>
            <person name="Park D."/>
            <person name="Sanford R.A."/>
            <person name="Loeffler F.E."/>
        </authorList>
    </citation>
    <scope>NUCLEOTIDE SEQUENCE [LARGE SCALE GENOMIC DNA]</scope>
    <source>
        <strain evidence="15 16">ATCC BAA-841</strain>
    </source>
</reference>
<keyword evidence="9 13" id="KW-1133">Transmembrane helix</keyword>